<dbReference type="Proteomes" id="UP000708208">
    <property type="component" value="Unassembled WGS sequence"/>
</dbReference>
<feature type="domain" description="Peptidase S1" evidence="3">
    <location>
        <begin position="1"/>
        <end position="161"/>
    </location>
</feature>
<keyword evidence="5" id="KW-1185">Reference proteome</keyword>
<evidence type="ECO:0000313" key="4">
    <source>
        <dbReference type="EMBL" id="CAG7667387.1"/>
    </source>
</evidence>
<protein>
    <recommendedName>
        <fullName evidence="3">Peptidase S1 domain-containing protein</fullName>
    </recommendedName>
</protein>
<proteinExistence type="inferred from homology"/>
<sequence length="162" mass="17782">VVHPSYNFFTYEHDLALIKLESPVILSPHIIPICLPGNDDLLINENATVSGWGRLSEGGQLPNFLQHVTVPILSNSKCRELFKKSGRQEHIPDIFVCAGYEHGGKDSCQGDSGGPLQVRGSDNRWFLAGIISWGIGCAEPNMPGVCTRISKFTSWILKHVTA</sequence>
<dbReference type="FunFam" id="2.40.10.10:FF:000002">
    <property type="entry name" value="Transmembrane protease serine"/>
    <property type="match status" value="1"/>
</dbReference>
<dbReference type="EMBL" id="CAJVCH010009767">
    <property type="protein sequence ID" value="CAG7667387.1"/>
    <property type="molecule type" value="Genomic_DNA"/>
</dbReference>
<comment type="caution">
    <text evidence="4">The sequence shown here is derived from an EMBL/GenBank/DDBJ whole genome shotgun (WGS) entry which is preliminary data.</text>
</comment>
<feature type="non-terminal residue" evidence="4">
    <location>
        <position position="162"/>
    </location>
</feature>
<dbReference type="InterPro" id="IPR001254">
    <property type="entry name" value="Trypsin_dom"/>
</dbReference>
<dbReference type="GO" id="GO:0006508">
    <property type="term" value="P:proteolysis"/>
    <property type="evidence" value="ECO:0007669"/>
    <property type="project" value="InterPro"/>
</dbReference>
<organism evidence="4 5">
    <name type="scientific">Allacma fusca</name>
    <dbReference type="NCBI Taxonomy" id="39272"/>
    <lineage>
        <taxon>Eukaryota</taxon>
        <taxon>Metazoa</taxon>
        <taxon>Ecdysozoa</taxon>
        <taxon>Arthropoda</taxon>
        <taxon>Hexapoda</taxon>
        <taxon>Collembola</taxon>
        <taxon>Symphypleona</taxon>
        <taxon>Sminthuridae</taxon>
        <taxon>Allacma</taxon>
    </lineage>
</organism>
<name>A0A8J2J2M2_9HEXA</name>
<dbReference type="PANTHER" id="PTHR24252:SF7">
    <property type="entry name" value="HYALIN"/>
    <property type="match status" value="1"/>
</dbReference>
<comment type="similarity">
    <text evidence="2">Belongs to the peptidase S1 family. CLIP subfamily.</text>
</comment>
<gene>
    <name evidence="4" type="ORF">AFUS01_LOCUS1740</name>
</gene>
<dbReference type="InterPro" id="IPR033116">
    <property type="entry name" value="TRYPSIN_SER"/>
</dbReference>
<dbReference type="AlphaFoldDB" id="A0A8J2J2M2"/>
<dbReference type="PANTHER" id="PTHR24252">
    <property type="entry name" value="ACROSIN-RELATED"/>
    <property type="match status" value="1"/>
</dbReference>
<dbReference type="PROSITE" id="PS00135">
    <property type="entry name" value="TRYPSIN_SER"/>
    <property type="match status" value="1"/>
</dbReference>
<dbReference type="SMART" id="SM00020">
    <property type="entry name" value="Tryp_SPc"/>
    <property type="match status" value="1"/>
</dbReference>
<evidence type="ECO:0000256" key="1">
    <source>
        <dbReference type="ARBA" id="ARBA00023157"/>
    </source>
</evidence>
<keyword evidence="1" id="KW-1015">Disulfide bond</keyword>
<evidence type="ECO:0000259" key="3">
    <source>
        <dbReference type="PROSITE" id="PS50240"/>
    </source>
</evidence>
<dbReference type="Pfam" id="PF00089">
    <property type="entry name" value="Trypsin"/>
    <property type="match status" value="1"/>
</dbReference>
<accession>A0A8J2J2M2</accession>
<dbReference type="CDD" id="cd00190">
    <property type="entry name" value="Tryp_SPc"/>
    <property type="match status" value="1"/>
</dbReference>
<dbReference type="PROSITE" id="PS50240">
    <property type="entry name" value="TRYPSIN_DOM"/>
    <property type="match status" value="1"/>
</dbReference>
<dbReference type="OrthoDB" id="414661at2759"/>
<evidence type="ECO:0000313" key="5">
    <source>
        <dbReference type="Proteomes" id="UP000708208"/>
    </source>
</evidence>
<dbReference type="GO" id="GO:0004252">
    <property type="term" value="F:serine-type endopeptidase activity"/>
    <property type="evidence" value="ECO:0007669"/>
    <property type="project" value="InterPro"/>
</dbReference>
<evidence type="ECO:0000256" key="2">
    <source>
        <dbReference type="ARBA" id="ARBA00024195"/>
    </source>
</evidence>
<reference evidence="4" key="1">
    <citation type="submission" date="2021-06" db="EMBL/GenBank/DDBJ databases">
        <authorList>
            <person name="Hodson N. C."/>
            <person name="Mongue J. A."/>
            <person name="Jaron S. K."/>
        </authorList>
    </citation>
    <scope>NUCLEOTIDE SEQUENCE</scope>
</reference>